<comment type="function">
    <text evidence="11">Converts adenosine 3'-phosphate 5'-phosphosulfate (PAPS) to adenosine 5'-phosphosulfate (APS) and 3'(2')-phosphoadenosine 5'-phosphate (PAP) to AMP.</text>
</comment>
<evidence type="ECO:0000256" key="4">
    <source>
        <dbReference type="ARBA" id="ARBA00022723"/>
    </source>
</evidence>
<comment type="catalytic activity">
    <reaction evidence="9">
        <text>3'-phosphoadenylyl sulfate + H2O = adenosine 5'-phosphosulfate + phosphate</text>
        <dbReference type="Rhea" id="RHEA:77639"/>
        <dbReference type="ChEBI" id="CHEBI:15377"/>
        <dbReference type="ChEBI" id="CHEBI:43474"/>
        <dbReference type="ChEBI" id="CHEBI:58243"/>
        <dbReference type="ChEBI" id="CHEBI:58339"/>
        <dbReference type="EC" id="3.1.3.7"/>
    </reaction>
    <physiologicalReaction direction="left-to-right" evidence="9">
        <dbReference type="Rhea" id="RHEA:77640"/>
    </physiologicalReaction>
</comment>
<dbReference type="OMA" id="MSYQQER"/>
<keyword evidence="6 10" id="KW-0460">Magnesium</keyword>
<dbReference type="GO" id="GO:0043647">
    <property type="term" value="P:inositol phosphate metabolic process"/>
    <property type="evidence" value="ECO:0007669"/>
    <property type="project" value="UniProtKB-UniRule"/>
</dbReference>
<keyword evidence="13" id="KW-1185">Reference proteome</keyword>
<dbReference type="eggNOG" id="KOG1528">
    <property type="taxonomic scope" value="Eukaryota"/>
</dbReference>
<dbReference type="Proteomes" id="UP000000591">
    <property type="component" value="Chromosome V"/>
</dbReference>
<evidence type="ECO:0000313" key="13">
    <source>
        <dbReference type="Proteomes" id="UP000000591"/>
    </source>
</evidence>
<dbReference type="InterPro" id="IPR051090">
    <property type="entry name" value="Inositol_monoP_superfamily"/>
</dbReference>
<comment type="catalytic activity">
    <reaction evidence="8">
        <text>adenosine 3',5'-bisphosphate + H2O = AMP + phosphate</text>
        <dbReference type="Rhea" id="RHEA:10040"/>
        <dbReference type="ChEBI" id="CHEBI:15377"/>
        <dbReference type="ChEBI" id="CHEBI:43474"/>
        <dbReference type="ChEBI" id="CHEBI:58343"/>
        <dbReference type="ChEBI" id="CHEBI:456215"/>
        <dbReference type="EC" id="3.1.3.7"/>
    </reaction>
    <physiologicalReaction direction="left-to-right" evidence="8">
        <dbReference type="Rhea" id="RHEA:10041"/>
    </physiologicalReaction>
</comment>
<dbReference type="FunCoup" id="Q757V0">
    <property type="interactions" value="86"/>
</dbReference>
<evidence type="ECO:0000256" key="2">
    <source>
        <dbReference type="ARBA" id="ARBA00009759"/>
    </source>
</evidence>
<dbReference type="InterPro" id="IPR000760">
    <property type="entry name" value="Inositol_monophosphatase-like"/>
</dbReference>
<dbReference type="FunFam" id="3.30.540.10:FF:000015">
    <property type="entry name" value="3',5'-bisphosphate nucleotidase"/>
    <property type="match status" value="1"/>
</dbReference>
<feature type="binding site" evidence="10">
    <location>
        <position position="144"/>
    </location>
    <ligand>
        <name>Mg(2+)</name>
        <dbReference type="ChEBI" id="CHEBI:18420"/>
        <label>1</label>
        <note>catalytic</note>
    </ligand>
</feature>
<evidence type="ECO:0000256" key="8">
    <source>
        <dbReference type="ARBA" id="ARBA00044479"/>
    </source>
</evidence>
<feature type="binding site" evidence="10">
    <location>
        <position position="72"/>
    </location>
    <ligand>
        <name>Mg(2+)</name>
        <dbReference type="ChEBI" id="CHEBI:18420"/>
        <label>1</label>
        <note>catalytic</note>
    </ligand>
</feature>
<gene>
    <name evidence="12" type="ORF">AGOS_AEL088C</name>
</gene>
<dbReference type="PROSITE" id="PS00629">
    <property type="entry name" value="IMP_1"/>
    <property type="match status" value="1"/>
</dbReference>
<comment type="catalytic activity">
    <reaction evidence="7">
        <text>adenosine 2',5'-bisphosphate + H2O = AMP + phosphate</text>
        <dbReference type="Rhea" id="RHEA:77643"/>
        <dbReference type="ChEBI" id="CHEBI:15377"/>
        <dbReference type="ChEBI" id="CHEBI:43474"/>
        <dbReference type="ChEBI" id="CHEBI:194156"/>
        <dbReference type="ChEBI" id="CHEBI:456215"/>
        <dbReference type="EC" id="3.1.3.7"/>
    </reaction>
    <physiologicalReaction direction="left-to-right" evidence="7">
        <dbReference type="Rhea" id="RHEA:77644"/>
    </physiologicalReaction>
</comment>
<dbReference type="InterPro" id="IPR020583">
    <property type="entry name" value="Inositol_monoP_metal-BS"/>
</dbReference>
<dbReference type="GO" id="GO:0046854">
    <property type="term" value="P:phosphatidylinositol phosphate biosynthetic process"/>
    <property type="evidence" value="ECO:0007669"/>
    <property type="project" value="InterPro"/>
</dbReference>
<sequence length="355" mass="37761">MSYEKELRVAVQAVRKASLLTKRIQSQITSNKGLSSFTKDDNSPVTIGDFGAQAVIINAIKVHFPDDKVVAEETSEGYSDELMEQVLSEIRGADSEFGAVLGDVATEVPLTNSRFPLTSGVQVRAAIDAGNHTGGREGRFWCLDPIDGTKGFLRGAQYAVCLALVVEGVVRLGVIGCPNLQLAPFGLQDPAPAPLGYLFKAVDGSGSFYGSTTSDVWSPAAVRRLAHSSEMVALEGYEKTHSAHDAQAVIKESLGMTRSHQLDSQAKYCLLAAGLGDLYLRLPLSLAYQEKIWDHAAGNVIVREAGGVHTDAVLGQPLDFGAGRTLLTKGVIASCGPASVHEHVVSISSDVIKNR</sequence>
<evidence type="ECO:0000256" key="9">
    <source>
        <dbReference type="ARBA" id="ARBA00044484"/>
    </source>
</evidence>
<dbReference type="KEGG" id="ago:AGOS_AEL088C"/>
<comment type="similarity">
    <text evidence="2 11">Belongs to the inositol monophosphatase superfamily.</text>
</comment>
<dbReference type="PANTHER" id="PTHR43200">
    <property type="entry name" value="PHOSPHATASE"/>
    <property type="match status" value="1"/>
</dbReference>
<evidence type="ECO:0000256" key="1">
    <source>
        <dbReference type="ARBA" id="ARBA00001946"/>
    </source>
</evidence>
<dbReference type="RefSeq" id="NP_984773.1">
    <property type="nucleotide sequence ID" value="NM_210127.1"/>
</dbReference>
<dbReference type="CDD" id="cd01517">
    <property type="entry name" value="PAP_phosphatase"/>
    <property type="match status" value="1"/>
</dbReference>
<dbReference type="HOGENOM" id="CLU_033446_2_1_1"/>
<evidence type="ECO:0000256" key="7">
    <source>
        <dbReference type="ARBA" id="ARBA00044466"/>
    </source>
</evidence>
<dbReference type="PANTHER" id="PTHR43200:SF6">
    <property type="entry name" value="3'(2'),5'-BISPHOSPHATE NUCLEOTIDASE"/>
    <property type="match status" value="1"/>
</dbReference>
<dbReference type="GO" id="GO:0008441">
    <property type="term" value="F:3'(2'),5'-bisphosphate nucleotidase activity"/>
    <property type="evidence" value="ECO:0000318"/>
    <property type="project" value="GO_Central"/>
</dbReference>
<dbReference type="EC" id="3.1.3.7" evidence="3 11"/>
<evidence type="ECO:0000313" key="12">
    <source>
        <dbReference type="EMBL" id="AAS52597.1"/>
    </source>
</evidence>
<dbReference type="Gene3D" id="3.40.190.80">
    <property type="match status" value="1"/>
</dbReference>
<evidence type="ECO:0000256" key="11">
    <source>
        <dbReference type="RuleBase" id="RU368076"/>
    </source>
</evidence>
<dbReference type="InterPro" id="IPR020550">
    <property type="entry name" value="Inositol_monophosphatase_CS"/>
</dbReference>
<feature type="binding site" evidence="10">
    <location>
        <position position="146"/>
    </location>
    <ligand>
        <name>Mg(2+)</name>
        <dbReference type="ChEBI" id="CHEBI:18420"/>
        <label>1</label>
        <note>catalytic</note>
    </ligand>
</feature>
<dbReference type="GO" id="GO:0046872">
    <property type="term" value="F:metal ion binding"/>
    <property type="evidence" value="ECO:0007669"/>
    <property type="project" value="UniProtKB-UniRule"/>
</dbReference>
<evidence type="ECO:0000256" key="6">
    <source>
        <dbReference type="ARBA" id="ARBA00022842"/>
    </source>
</evidence>
<accession>Q757V0</accession>
<dbReference type="NCBIfam" id="TIGR01330">
    <property type="entry name" value="bisphos_HAL2"/>
    <property type="match status" value="1"/>
</dbReference>
<evidence type="ECO:0000256" key="5">
    <source>
        <dbReference type="ARBA" id="ARBA00022801"/>
    </source>
</evidence>
<dbReference type="GeneID" id="4620963"/>
<protein>
    <recommendedName>
        <fullName evidence="3 11">3'(2'),5'-bisphosphate nucleotidase</fullName>
        <ecNumber evidence="3 11">3.1.3.7</ecNumber>
    </recommendedName>
</protein>
<name>Q757V0_EREGS</name>
<dbReference type="SUPFAM" id="SSF56655">
    <property type="entry name" value="Carbohydrate phosphatase"/>
    <property type="match status" value="1"/>
</dbReference>
<dbReference type="Gene3D" id="3.30.540.10">
    <property type="entry name" value="Fructose-1,6-Bisphosphatase, subunit A, domain 1"/>
    <property type="match status" value="1"/>
</dbReference>
<dbReference type="AlphaFoldDB" id="Q757V0"/>
<reference evidence="13" key="2">
    <citation type="journal article" date="2013" name="G3 (Bethesda)">
        <title>Genomes of Ashbya fungi isolated from insects reveal four mating-type loci, numerous translocations, lack of transposons, and distinct gene duplications.</title>
        <authorList>
            <person name="Dietrich F.S."/>
            <person name="Voegeli S."/>
            <person name="Kuo S."/>
            <person name="Philippsen P."/>
        </authorList>
    </citation>
    <scope>GENOME REANNOTATION</scope>
    <source>
        <strain evidence="13">ATCC 10895 / CBS 109.51 / FGSC 9923 / NRRL Y-1056</strain>
    </source>
</reference>
<dbReference type="InParanoid" id="Q757V0"/>
<dbReference type="Pfam" id="PF00459">
    <property type="entry name" value="Inositol_P"/>
    <property type="match status" value="1"/>
</dbReference>
<feature type="binding site" evidence="10">
    <location>
        <position position="294"/>
    </location>
    <ligand>
        <name>Mg(2+)</name>
        <dbReference type="ChEBI" id="CHEBI:18420"/>
        <label>1</label>
        <note>catalytic</note>
    </ligand>
</feature>
<keyword evidence="5 11" id="KW-0378">Hydrolase</keyword>
<evidence type="ECO:0000256" key="3">
    <source>
        <dbReference type="ARBA" id="ARBA00012633"/>
    </source>
</evidence>
<dbReference type="InterPro" id="IPR006239">
    <property type="entry name" value="DPNP"/>
</dbReference>
<dbReference type="EMBL" id="AE016818">
    <property type="protein sequence ID" value="AAS52597.1"/>
    <property type="molecule type" value="Genomic_DNA"/>
</dbReference>
<dbReference type="OrthoDB" id="411145at2759"/>
<evidence type="ECO:0000256" key="10">
    <source>
        <dbReference type="PIRSR" id="PIRSR600760-2"/>
    </source>
</evidence>
<proteinExistence type="inferred from homology"/>
<comment type="cofactor">
    <cofactor evidence="1 10 11">
        <name>Mg(2+)</name>
        <dbReference type="ChEBI" id="CHEBI:18420"/>
    </cofactor>
</comment>
<reference evidence="12 13" key="1">
    <citation type="journal article" date="2004" name="Science">
        <title>The Ashbya gossypii genome as a tool for mapping the ancient Saccharomyces cerevisiae genome.</title>
        <authorList>
            <person name="Dietrich F.S."/>
            <person name="Voegeli S."/>
            <person name="Brachat S."/>
            <person name="Lerch A."/>
            <person name="Gates K."/>
            <person name="Steiner S."/>
            <person name="Mohr C."/>
            <person name="Pohlmann R."/>
            <person name="Luedi P."/>
            <person name="Choi S."/>
            <person name="Wing R.A."/>
            <person name="Flavier A."/>
            <person name="Gaffney T.D."/>
            <person name="Philippsen P."/>
        </authorList>
    </citation>
    <scope>NUCLEOTIDE SEQUENCE [LARGE SCALE GENOMIC DNA]</scope>
    <source>
        <strain evidence="13">ATCC 10895 / CBS 109.51 / FGSC 9923 / NRRL Y-1056</strain>
    </source>
</reference>
<feature type="binding site" evidence="10">
    <location>
        <position position="147"/>
    </location>
    <ligand>
        <name>Mg(2+)</name>
        <dbReference type="ChEBI" id="CHEBI:18420"/>
        <label>1</label>
        <note>catalytic</note>
    </ligand>
</feature>
<dbReference type="GO" id="GO:0000103">
    <property type="term" value="P:sulfate assimilation"/>
    <property type="evidence" value="ECO:0000318"/>
    <property type="project" value="GO_Central"/>
</dbReference>
<dbReference type="STRING" id="284811.Q757V0"/>
<organism evidence="12 13">
    <name type="scientific">Eremothecium gossypii (strain ATCC 10895 / CBS 109.51 / FGSC 9923 / NRRL Y-1056)</name>
    <name type="common">Yeast</name>
    <name type="synonym">Ashbya gossypii</name>
    <dbReference type="NCBI Taxonomy" id="284811"/>
    <lineage>
        <taxon>Eukaryota</taxon>
        <taxon>Fungi</taxon>
        <taxon>Dikarya</taxon>
        <taxon>Ascomycota</taxon>
        <taxon>Saccharomycotina</taxon>
        <taxon>Saccharomycetes</taxon>
        <taxon>Saccharomycetales</taxon>
        <taxon>Saccharomycetaceae</taxon>
        <taxon>Eremothecium</taxon>
    </lineage>
</organism>
<keyword evidence="4 10" id="KW-0479">Metal-binding</keyword>
<dbReference type="PROSITE" id="PS00630">
    <property type="entry name" value="IMP_2"/>
    <property type="match status" value="1"/>
</dbReference>